<feature type="compositionally biased region" description="Acidic residues" evidence="1">
    <location>
        <begin position="201"/>
        <end position="225"/>
    </location>
</feature>
<accession>A0ABT3ACU8</accession>
<evidence type="ECO:0000256" key="1">
    <source>
        <dbReference type="SAM" id="MobiDB-lite"/>
    </source>
</evidence>
<evidence type="ECO:0000313" key="3">
    <source>
        <dbReference type="Proteomes" id="UP001652504"/>
    </source>
</evidence>
<feature type="region of interest" description="Disordered" evidence="1">
    <location>
        <begin position="201"/>
        <end position="239"/>
    </location>
</feature>
<dbReference type="PANTHER" id="PTHR32305">
    <property type="match status" value="1"/>
</dbReference>
<proteinExistence type="predicted"/>
<keyword evidence="3" id="KW-1185">Reference proteome</keyword>
<name>A0ABT3ACU8_9ALTE</name>
<dbReference type="RefSeq" id="WP_263713780.1">
    <property type="nucleotide sequence ID" value="NZ_JAOWKX010000011.1"/>
</dbReference>
<dbReference type="NCBIfam" id="TIGR03696">
    <property type="entry name" value="Rhs_assc_core"/>
    <property type="match status" value="1"/>
</dbReference>
<reference evidence="2 3" key="1">
    <citation type="submission" date="2022-10" db="EMBL/GenBank/DDBJ databases">
        <title>Aestuariibacter sp. AA17 isolated from Montipora capitata coral fragment.</title>
        <authorList>
            <person name="Emsley S.A."/>
            <person name="Pfannmuller K.M."/>
            <person name="Loughran R.M."/>
            <person name="Shlafstein M."/>
            <person name="Papke E."/>
            <person name="Saw J.H."/>
            <person name="Ushijima B."/>
            <person name="Videau P."/>
        </authorList>
    </citation>
    <scope>NUCLEOTIDE SEQUENCE [LARGE SCALE GENOMIC DNA]</scope>
    <source>
        <strain evidence="2 3">AA17</strain>
    </source>
</reference>
<organism evidence="2 3">
    <name type="scientific">Fluctibacter corallii</name>
    <dbReference type="NCBI Taxonomy" id="2984329"/>
    <lineage>
        <taxon>Bacteria</taxon>
        <taxon>Pseudomonadati</taxon>
        <taxon>Pseudomonadota</taxon>
        <taxon>Gammaproteobacteria</taxon>
        <taxon>Alteromonadales</taxon>
        <taxon>Alteromonadaceae</taxon>
        <taxon>Fluctibacter</taxon>
    </lineage>
</organism>
<feature type="compositionally biased region" description="Basic and acidic residues" evidence="1">
    <location>
        <begin position="226"/>
        <end position="239"/>
    </location>
</feature>
<gene>
    <name evidence="2" type="ORF">OE749_17510</name>
</gene>
<sequence length="239" mass="26608">MLYQDTPAGGVNNIYLGSKLIAKDGFIPNPGGTQNHRPYGSSIEGEADDIGYTGHKFDTDLGLSYMQARYYDPVIGRFYSNDPVDALSHLSTPNGIHGFNRYAYANNNPYRYIDPTGMSSQNVIPTYLKGKSAEEIGEMLKEEKSKPKNQQNKQKIRDLQKAQKGLGVRNKQKRKNIRRGGGRGAAVVAILGLVVDLFTDNEAEASENDDTTPEPNEQNEEDREETPEPKEPPKKEEKT</sequence>
<dbReference type="EMBL" id="JAOWKX010000011">
    <property type="protein sequence ID" value="MCV2886497.1"/>
    <property type="molecule type" value="Genomic_DNA"/>
</dbReference>
<dbReference type="InterPro" id="IPR022385">
    <property type="entry name" value="Rhs_assc_core"/>
</dbReference>
<dbReference type="Proteomes" id="UP001652504">
    <property type="component" value="Unassembled WGS sequence"/>
</dbReference>
<feature type="compositionally biased region" description="Basic residues" evidence="1">
    <location>
        <begin position="170"/>
        <end position="181"/>
    </location>
</feature>
<feature type="region of interest" description="Disordered" evidence="1">
    <location>
        <begin position="141"/>
        <end position="182"/>
    </location>
</feature>
<dbReference type="Gene3D" id="2.180.10.10">
    <property type="entry name" value="RHS repeat-associated core"/>
    <property type="match status" value="1"/>
</dbReference>
<protein>
    <submittedName>
        <fullName evidence="2">RHS repeat-associated core domain-containing protein</fullName>
    </submittedName>
</protein>
<dbReference type="PANTHER" id="PTHR32305:SF15">
    <property type="entry name" value="PROTEIN RHSA-RELATED"/>
    <property type="match status" value="1"/>
</dbReference>
<evidence type="ECO:0000313" key="2">
    <source>
        <dbReference type="EMBL" id="MCV2886497.1"/>
    </source>
</evidence>
<comment type="caution">
    <text evidence="2">The sequence shown here is derived from an EMBL/GenBank/DDBJ whole genome shotgun (WGS) entry which is preliminary data.</text>
</comment>
<dbReference type="InterPro" id="IPR050708">
    <property type="entry name" value="T6SS_VgrG/RHS"/>
</dbReference>